<feature type="region of interest" description="Disordered" evidence="7">
    <location>
        <begin position="136"/>
        <end position="193"/>
    </location>
</feature>
<evidence type="ECO:0000256" key="6">
    <source>
        <dbReference type="RuleBase" id="RU368003"/>
    </source>
</evidence>
<keyword evidence="5 6" id="KW-0539">Nucleus</keyword>
<dbReference type="GO" id="GO:0000178">
    <property type="term" value="C:exosome (RNase complex)"/>
    <property type="evidence" value="ECO:0007669"/>
    <property type="project" value="TreeGrafter"/>
</dbReference>
<comment type="subcellular location">
    <subcellularLocation>
        <location evidence="1 6">Nucleus</location>
    </subcellularLocation>
</comment>
<dbReference type="InterPro" id="IPR011082">
    <property type="entry name" value="Exosome-assoc_fac/DNA_repair"/>
</dbReference>
<dbReference type="GO" id="GO:0003677">
    <property type="term" value="F:DNA binding"/>
    <property type="evidence" value="ECO:0007669"/>
    <property type="project" value="TreeGrafter"/>
</dbReference>
<name>A0AA38S3N7_9PEZI</name>
<keyword evidence="3 6" id="KW-0698">rRNA processing</keyword>
<dbReference type="EMBL" id="JANBVO010000003">
    <property type="protein sequence ID" value="KAJ9155645.1"/>
    <property type="molecule type" value="Genomic_DNA"/>
</dbReference>
<reference evidence="8" key="1">
    <citation type="submission" date="2022-07" db="EMBL/GenBank/DDBJ databases">
        <title>Fungi with potential for degradation of polypropylene.</title>
        <authorList>
            <person name="Gostincar C."/>
        </authorList>
    </citation>
    <scope>NUCLEOTIDE SEQUENCE</scope>
    <source>
        <strain evidence="8">EXF-13308</strain>
    </source>
</reference>
<evidence type="ECO:0000256" key="1">
    <source>
        <dbReference type="ARBA" id="ARBA00004123"/>
    </source>
</evidence>
<dbReference type="Proteomes" id="UP001174694">
    <property type="component" value="Unassembled WGS sequence"/>
</dbReference>
<comment type="caution">
    <text evidence="8">The sequence shown here is derived from an EMBL/GenBank/DDBJ whole genome shotgun (WGS) entry which is preliminary data.</text>
</comment>
<dbReference type="Pfam" id="PF04000">
    <property type="entry name" value="Sas10_Utp3"/>
    <property type="match status" value="1"/>
</dbReference>
<dbReference type="GO" id="GO:0010468">
    <property type="term" value="P:regulation of gene expression"/>
    <property type="evidence" value="ECO:0007669"/>
    <property type="project" value="TreeGrafter"/>
</dbReference>
<dbReference type="PANTHER" id="PTHR15341:SF3">
    <property type="entry name" value="NUCLEAR NUCLEIC ACID-BINDING PROTEIN C1D"/>
    <property type="match status" value="1"/>
</dbReference>
<gene>
    <name evidence="8" type="ORF">NKR23_g1838</name>
</gene>
<dbReference type="GO" id="GO:0005730">
    <property type="term" value="C:nucleolus"/>
    <property type="evidence" value="ECO:0007669"/>
    <property type="project" value="TreeGrafter"/>
</dbReference>
<dbReference type="InterPro" id="IPR007146">
    <property type="entry name" value="Sas10/Utp3/C1D"/>
</dbReference>
<evidence type="ECO:0000256" key="5">
    <source>
        <dbReference type="ARBA" id="ARBA00023242"/>
    </source>
</evidence>
<dbReference type="GO" id="GO:0003723">
    <property type="term" value="F:RNA binding"/>
    <property type="evidence" value="ECO:0007669"/>
    <property type="project" value="UniProtKB-UniRule"/>
</dbReference>
<feature type="compositionally biased region" description="Basic residues" evidence="7">
    <location>
        <begin position="177"/>
        <end position="193"/>
    </location>
</feature>
<dbReference type="PANTHER" id="PTHR15341">
    <property type="entry name" value="SUN-COR STEROID HORMONE RECEPTOR CO-REPRESSOR"/>
    <property type="match status" value="1"/>
</dbReference>
<feature type="compositionally biased region" description="Basic and acidic residues" evidence="7">
    <location>
        <begin position="144"/>
        <end position="153"/>
    </location>
</feature>
<evidence type="ECO:0000256" key="4">
    <source>
        <dbReference type="ARBA" id="ARBA00022884"/>
    </source>
</evidence>
<evidence type="ECO:0000256" key="2">
    <source>
        <dbReference type="ARBA" id="ARBA00009154"/>
    </source>
</evidence>
<sequence length="193" mass="21368">MDVTDITPHLDRLDVDLDELEEALKPLLGNMGEVSSRLPLLDKAKLYVLATYSIESVLFSALRLNGVEAKDHAVFKELIRVRQYFDKIKKIEEPAPERDTSLDKQAAIRFLKSDLADNPEVSKKLAEQLAKERAKAAIQAAKATKGDKKRAAEDEPSPESPSIASSEPSEAEPAAAKKQKRSKKDKSKSRSKS</sequence>
<comment type="function">
    <text evidence="6">Required for exosome-dependent processing of pre-rRNA and small nucleolar RNA (snRNA) precursors. Involved in processing of 35S pre-rRNA at the A0, A1 and A2 sites.</text>
</comment>
<keyword evidence="9" id="KW-1185">Reference proteome</keyword>
<protein>
    <recommendedName>
        <fullName evidence="6">Exosome complex protein</fullName>
    </recommendedName>
</protein>
<evidence type="ECO:0000313" key="9">
    <source>
        <dbReference type="Proteomes" id="UP001174694"/>
    </source>
</evidence>
<dbReference type="AlphaFoldDB" id="A0AA38S3N7"/>
<keyword evidence="4 6" id="KW-0694">RNA-binding</keyword>
<dbReference type="GO" id="GO:0000460">
    <property type="term" value="P:maturation of 5.8S rRNA"/>
    <property type="evidence" value="ECO:0007669"/>
    <property type="project" value="TreeGrafter"/>
</dbReference>
<evidence type="ECO:0000256" key="3">
    <source>
        <dbReference type="ARBA" id="ARBA00022552"/>
    </source>
</evidence>
<organism evidence="8 9">
    <name type="scientific">Pleurostoma richardsiae</name>
    <dbReference type="NCBI Taxonomy" id="41990"/>
    <lineage>
        <taxon>Eukaryota</taxon>
        <taxon>Fungi</taxon>
        <taxon>Dikarya</taxon>
        <taxon>Ascomycota</taxon>
        <taxon>Pezizomycotina</taxon>
        <taxon>Sordariomycetes</taxon>
        <taxon>Sordariomycetidae</taxon>
        <taxon>Calosphaeriales</taxon>
        <taxon>Pleurostomataceae</taxon>
        <taxon>Pleurostoma</taxon>
    </lineage>
</organism>
<evidence type="ECO:0000256" key="7">
    <source>
        <dbReference type="SAM" id="MobiDB-lite"/>
    </source>
</evidence>
<comment type="similarity">
    <text evidence="2 6">Belongs to the C1D family.</text>
</comment>
<evidence type="ECO:0000313" key="8">
    <source>
        <dbReference type="EMBL" id="KAJ9155645.1"/>
    </source>
</evidence>
<proteinExistence type="inferred from homology"/>
<accession>A0AA38S3N7</accession>
<feature type="compositionally biased region" description="Low complexity" evidence="7">
    <location>
        <begin position="160"/>
        <end position="176"/>
    </location>
</feature>